<evidence type="ECO:0000313" key="7">
    <source>
        <dbReference type="Proteomes" id="UP001354931"/>
    </source>
</evidence>
<protein>
    <submittedName>
        <fullName evidence="6">FAD-dependent oxidoreductase</fullName>
    </submittedName>
</protein>
<sequence length="380" mass="41467">MTTPRIAVIGTGTIGAQTLWQLARHGADVTGYELFSPGHSRGAAGGETRLFRHIDVEHLEYLPVTGRSDLIWRELEQESGRTLRNLTGALAIGSTASPATRTALESAAALGSRAEVLSREEAQQRFPQFRLHEDEVAILDKGAGIIFPERTVRTAADAAVARGARILRECRVTAIDQVGSQVDIVTDSGTERYDRVVVAAGAWTATLLPDMAPYLATRRLISSWYLPRAGSTLDGMLPYLRTEPDYSYGLPTADGLAMKLGVGFRDHLPIESPDTAPLRITDEDLEPVRAVARDLFPLLDDYPMRAQAYFEAYTHSRIEFLREHPHMPSVFVCAGFSGKGFKNAPAFGELAARAALGLPQENDDAAFILDAEHVSRPESV</sequence>
<dbReference type="Pfam" id="PF01266">
    <property type="entry name" value="DAO"/>
    <property type="match status" value="1"/>
</dbReference>
<keyword evidence="2" id="KW-0285">Flavoprotein</keyword>
<keyword evidence="7" id="KW-1185">Reference proteome</keyword>
<dbReference type="EMBL" id="JAOZYC010000057">
    <property type="protein sequence ID" value="MEB8337577.1"/>
    <property type="molecule type" value="Genomic_DNA"/>
</dbReference>
<organism evidence="6 7">
    <name type="scientific">Streptomyces endophyticus</name>
    <dbReference type="NCBI Taxonomy" id="714166"/>
    <lineage>
        <taxon>Bacteria</taxon>
        <taxon>Bacillati</taxon>
        <taxon>Actinomycetota</taxon>
        <taxon>Actinomycetes</taxon>
        <taxon>Kitasatosporales</taxon>
        <taxon>Streptomycetaceae</taxon>
        <taxon>Streptomyces</taxon>
    </lineage>
</organism>
<keyword evidence="4" id="KW-0560">Oxidoreductase</keyword>
<evidence type="ECO:0000256" key="1">
    <source>
        <dbReference type="ARBA" id="ARBA00001974"/>
    </source>
</evidence>
<comment type="cofactor">
    <cofactor evidence="1">
        <name>FAD</name>
        <dbReference type="ChEBI" id="CHEBI:57692"/>
    </cofactor>
</comment>
<dbReference type="InterPro" id="IPR006076">
    <property type="entry name" value="FAD-dep_OxRdtase"/>
</dbReference>
<reference evidence="6 7" key="1">
    <citation type="submission" date="2022-10" db="EMBL/GenBank/DDBJ databases">
        <authorList>
            <person name="Xie J."/>
            <person name="Shen N."/>
        </authorList>
    </citation>
    <scope>NUCLEOTIDE SEQUENCE [LARGE SCALE GENOMIC DNA]</scope>
    <source>
        <strain evidence="6 7">YIM65594</strain>
    </source>
</reference>
<evidence type="ECO:0000256" key="4">
    <source>
        <dbReference type="ARBA" id="ARBA00023002"/>
    </source>
</evidence>
<dbReference type="SUPFAM" id="SSF51905">
    <property type="entry name" value="FAD/NAD(P)-binding domain"/>
    <property type="match status" value="1"/>
</dbReference>
<evidence type="ECO:0000259" key="5">
    <source>
        <dbReference type="Pfam" id="PF01266"/>
    </source>
</evidence>
<gene>
    <name evidence="6" type="ORF">OKJ99_08625</name>
</gene>
<dbReference type="Gene3D" id="3.30.9.10">
    <property type="entry name" value="D-Amino Acid Oxidase, subunit A, domain 2"/>
    <property type="match status" value="1"/>
</dbReference>
<accession>A0ABU6F1R9</accession>
<comment type="caution">
    <text evidence="6">The sequence shown here is derived from an EMBL/GenBank/DDBJ whole genome shotgun (WGS) entry which is preliminary data.</text>
</comment>
<evidence type="ECO:0000256" key="2">
    <source>
        <dbReference type="ARBA" id="ARBA00022630"/>
    </source>
</evidence>
<dbReference type="InterPro" id="IPR045170">
    <property type="entry name" value="MTOX"/>
</dbReference>
<dbReference type="InterPro" id="IPR036188">
    <property type="entry name" value="FAD/NAD-bd_sf"/>
</dbReference>
<keyword evidence="3" id="KW-0274">FAD</keyword>
<proteinExistence type="predicted"/>
<feature type="domain" description="FAD dependent oxidoreductase" evidence="5">
    <location>
        <begin position="5"/>
        <end position="353"/>
    </location>
</feature>
<dbReference type="PANTHER" id="PTHR10961">
    <property type="entry name" value="PEROXISOMAL SARCOSINE OXIDASE"/>
    <property type="match status" value="1"/>
</dbReference>
<dbReference type="Proteomes" id="UP001354931">
    <property type="component" value="Unassembled WGS sequence"/>
</dbReference>
<evidence type="ECO:0000256" key="3">
    <source>
        <dbReference type="ARBA" id="ARBA00022827"/>
    </source>
</evidence>
<name>A0ABU6F1R9_9ACTN</name>
<dbReference type="Gene3D" id="3.50.50.60">
    <property type="entry name" value="FAD/NAD(P)-binding domain"/>
    <property type="match status" value="1"/>
</dbReference>
<dbReference type="PANTHER" id="PTHR10961:SF7">
    <property type="entry name" value="FAD DEPENDENT OXIDOREDUCTASE DOMAIN-CONTAINING PROTEIN"/>
    <property type="match status" value="1"/>
</dbReference>
<evidence type="ECO:0000313" key="6">
    <source>
        <dbReference type="EMBL" id="MEB8337577.1"/>
    </source>
</evidence>
<dbReference type="RefSeq" id="WP_326015250.1">
    <property type="nucleotide sequence ID" value="NZ_JAOZYC010000057.1"/>
</dbReference>